<dbReference type="PANTHER" id="PTHR32083:SF0">
    <property type="entry name" value="CILIA AND FLAGELLA-ASSOCIATED PROTEIN 58"/>
    <property type="match status" value="1"/>
</dbReference>
<evidence type="ECO:0008006" key="5">
    <source>
        <dbReference type="Google" id="ProtNLM"/>
    </source>
</evidence>
<gene>
    <name evidence="3" type="ORF">BDY17DRAFT_127713</name>
</gene>
<name>A0A6A6PXE4_9PEZI</name>
<sequence length="1883" mass="207511">MSSLFASRWAATPPADETPQKEPAPRFHPPTGAEMSPPSEPDQKKIEPGIFASRWADTPSPVDTAKLEAEFRQRLTGGKVDSTADKSDDKSEGATRVAGGDIVEQGTANEGPASNEDTLPDTNASEVGAADKAQHHVLSSSPLSPTKSRLDAPRFSKKKVSWRGKTCVISIPDIDYNASRLAEPSSLQEHQERLKRLEDAGYDISGFDMPAVADDSQGAVHAKSIFPDENESRAMLRQRDFKIMLPDLDKWAAYMDFLTEQKLAALGVSSGPLETAPTPSQDVSRQLSGQYPPLPYSPPIPTGSAAILGRPGMVRGHSHAMSVVSPISPVNAPFGHAHRHSVFASPFGFQQIQPPSFNARSPLEQQYSPPSLVSGLRSVSPQGQFAIPGSTRVVAEEQAGEQHGQHHTPRQPQSIAAVTPSGSVAQPKHNLSQLPEEADDEEKLLGKSEPAATERGLESNDAYVPPHKRAEFHAEIATPTPLGHRHNISEGLERELLEAEKRQQRRSQDYIVVEEESSGSGSDEQATQTKITPEKDPLSLGYVVQESAARTLSTHKKTGSRFNVAAPAFKFNPDASFQPGSTAFTFGSFTSKPLPPAGHNRRISSSNFNVAAPEFKPLGMQAMPKAEFSFSTSGPSFNPKAPVFGAPKPTEPVAAASGPSIFGKVEIPEFIRPAQRSKAVPITKPEDLSDEDSESEYEDDEGRLAQSEDRLKRARKVGDDGDEVPRFAEPTPMPAFATESLSESRPGLNDEPRSTSDDQTRVGGAADSEEDAVSGASDTANDAFDSEFDRTYDEIEPQAALHKHRLSSSLSALAQPFRPHLSVDAPGSASRDVDDSFNLPDVDEDESQDDDVPTSPLKPRESASIPGGERLRQSPDLPTYHEGYGEPTHYEPEPSFAEIDAVMRQLNEIDGNDDLPEPRALSPLPSSELPVMSGVTYLPGVERSAAPSPSPRRSEYAPEAPGDSSFTIHERTDSGEHVVGGWSQVNRLNKAAEVPTSDWSADFSAHDDDKLHQRSNFLDSHIDNLIGGLLERRLRPLEESLQAIHSSIDRRPTSRDLTQKRSSSAVDSDADDEDELSEEQRQRPISRGKDKRVDQIKAAVAEALRERSPARPSQSLFDLQDLHSYLVDMKASFAQAASSGFDLDEVRAIIEDAINRPRDEDDFLRRAAEEREAETRKALHLAEEDLRSLRHTSHEQHSKLSAAEREKLELLQRIEAAEEAQSDLEHQVKTREAENTATYATLEEYRTSSHKWRQRIDELTAEREEREDHLKEVKHQLKEHQQTSTKLHNDVSDARRERDDLEATVVSLERELEQSQESTSGMRRRLEKLHSDIATAASQLASEKEAWRAKEDEYRMRCESLEAQSGADVQSRSQSEEEARTVKENAQEALQETVRSLQAELAEQKLLTQRFERDHGEAKEAGRAETERVQRSLEAANQQSNVVRAELEGELSKLRLELGNVKTQAELEKDRHVRILEEEHEGRREALRKVNDAHSVALNDAQEKHETFMQRMHADHERALGHAVEDKQRAEFFLNERLALSDSKLQHYQDKVLHLEERLQIAKSAAQAAAMSAQSRGLPSTATKTSTLPDKISPQALRESILVLQEQLQDREAQIEKLRNHSETEASAKLKSRDDEIAWLRELLAVRGEELTDLVNTLAQPTFDRNAVRDTAIRIQANLQMERQERDRLSQSPQTLPEQAIASLSSFATPKAVQLSSAFNKWRSNMESAALKNAQQQQLNRARRAQAYTPSKAAHTTTAIPAGYASGLMTPPASNLRNTPSPEPGVAISAPQLDSRPGTQSKSQAPSAASKAGGRHASFTSEGPTTPLLRSQSYDLDAEEGHVHMQDLDDGLEDDDLDDMADHQPPAFRNLEAELGDAGEGST</sequence>
<protein>
    <recommendedName>
        <fullName evidence="5">Myosin class II heavy chain</fullName>
    </recommendedName>
</protein>
<feature type="compositionally biased region" description="Basic and acidic residues" evidence="2">
    <location>
        <begin position="748"/>
        <end position="760"/>
    </location>
</feature>
<feature type="compositionally biased region" description="Basic and acidic residues" evidence="2">
    <location>
        <begin position="1374"/>
        <end position="1386"/>
    </location>
</feature>
<accession>A0A6A6PXE4</accession>
<feature type="region of interest" description="Disordered" evidence="2">
    <location>
        <begin position="1360"/>
        <end position="1387"/>
    </location>
</feature>
<evidence type="ECO:0000313" key="4">
    <source>
        <dbReference type="Proteomes" id="UP000799767"/>
    </source>
</evidence>
<feature type="region of interest" description="Disordered" evidence="2">
    <location>
        <begin position="1263"/>
        <end position="1298"/>
    </location>
</feature>
<feature type="compositionally biased region" description="Acidic residues" evidence="2">
    <location>
        <begin position="1068"/>
        <end position="1077"/>
    </location>
</feature>
<keyword evidence="1" id="KW-0175">Coiled coil</keyword>
<dbReference type="OrthoDB" id="1293114at2759"/>
<dbReference type="Proteomes" id="UP000799767">
    <property type="component" value="Unassembled WGS sequence"/>
</dbReference>
<feature type="compositionally biased region" description="Basic and acidic residues" evidence="2">
    <location>
        <begin position="82"/>
        <end position="93"/>
    </location>
</feature>
<dbReference type="RefSeq" id="XP_033590973.1">
    <property type="nucleotide sequence ID" value="XM_033729379.1"/>
</dbReference>
<feature type="compositionally biased region" description="Low complexity" evidence="2">
    <location>
        <begin position="1800"/>
        <end position="1812"/>
    </location>
</feature>
<feature type="region of interest" description="Disordered" evidence="2">
    <location>
        <begin position="1770"/>
        <end position="1883"/>
    </location>
</feature>
<keyword evidence="4" id="KW-1185">Reference proteome</keyword>
<evidence type="ECO:0000313" key="3">
    <source>
        <dbReference type="EMBL" id="KAF2484404.1"/>
    </source>
</evidence>
<feature type="compositionally biased region" description="Polar residues" evidence="2">
    <location>
        <begin position="137"/>
        <end position="147"/>
    </location>
</feature>
<dbReference type="GO" id="GO:0005856">
    <property type="term" value="C:cytoskeleton"/>
    <property type="evidence" value="ECO:0007669"/>
    <property type="project" value="TreeGrafter"/>
</dbReference>
<feature type="compositionally biased region" description="Polar residues" evidence="2">
    <location>
        <begin position="410"/>
        <end position="433"/>
    </location>
</feature>
<feature type="region of interest" description="Disordered" evidence="2">
    <location>
        <begin position="675"/>
        <end position="791"/>
    </location>
</feature>
<feature type="compositionally biased region" description="Acidic residues" evidence="2">
    <location>
        <begin position="841"/>
        <end position="852"/>
    </location>
</feature>
<feature type="compositionally biased region" description="Basic and acidic residues" evidence="2">
    <location>
        <begin position="702"/>
        <end position="726"/>
    </location>
</feature>
<evidence type="ECO:0000256" key="2">
    <source>
        <dbReference type="SAM" id="MobiDB-lite"/>
    </source>
</evidence>
<dbReference type="PANTHER" id="PTHR32083">
    <property type="entry name" value="CILIA AND FLAGELLA-ASSOCIATED PROTEIN 58-RELATED"/>
    <property type="match status" value="1"/>
</dbReference>
<dbReference type="Gene3D" id="1.10.287.1490">
    <property type="match status" value="1"/>
</dbReference>
<feature type="region of interest" description="Disordered" evidence="2">
    <location>
        <begin position="1731"/>
        <end position="1754"/>
    </location>
</feature>
<dbReference type="GeneID" id="54470381"/>
<feature type="region of interest" description="Disordered" evidence="2">
    <location>
        <begin position="820"/>
        <end position="979"/>
    </location>
</feature>
<proteinExistence type="predicted"/>
<feature type="compositionally biased region" description="Basic and acidic residues" evidence="2">
    <location>
        <begin position="1047"/>
        <end position="1059"/>
    </location>
</feature>
<feature type="region of interest" description="Disordered" evidence="2">
    <location>
        <begin position="1045"/>
        <end position="1094"/>
    </location>
</feature>
<evidence type="ECO:0000256" key="1">
    <source>
        <dbReference type="ARBA" id="ARBA00023054"/>
    </source>
</evidence>
<feature type="compositionally biased region" description="Acidic residues" evidence="2">
    <location>
        <begin position="1848"/>
        <end position="1859"/>
    </location>
</feature>
<dbReference type="EMBL" id="MU001634">
    <property type="protein sequence ID" value="KAF2484404.1"/>
    <property type="molecule type" value="Genomic_DNA"/>
</dbReference>
<feature type="region of interest" description="Disordered" evidence="2">
    <location>
        <begin position="354"/>
        <end position="377"/>
    </location>
</feature>
<feature type="region of interest" description="Disordered" evidence="2">
    <location>
        <begin position="500"/>
        <end position="534"/>
    </location>
</feature>
<feature type="compositionally biased region" description="Acidic residues" evidence="2">
    <location>
        <begin position="688"/>
        <end position="701"/>
    </location>
</feature>
<feature type="region of interest" description="Disordered" evidence="2">
    <location>
        <begin position="396"/>
        <end position="462"/>
    </location>
</feature>
<feature type="compositionally biased region" description="Polar residues" evidence="2">
    <location>
        <begin position="1818"/>
        <end position="1834"/>
    </location>
</feature>
<feature type="compositionally biased region" description="Polar residues" evidence="2">
    <location>
        <begin position="115"/>
        <end position="125"/>
    </location>
</feature>
<organism evidence="3 4">
    <name type="scientific">Neohortaea acidophila</name>
    <dbReference type="NCBI Taxonomy" id="245834"/>
    <lineage>
        <taxon>Eukaryota</taxon>
        <taxon>Fungi</taxon>
        <taxon>Dikarya</taxon>
        <taxon>Ascomycota</taxon>
        <taxon>Pezizomycotina</taxon>
        <taxon>Dothideomycetes</taxon>
        <taxon>Dothideomycetidae</taxon>
        <taxon>Mycosphaerellales</taxon>
        <taxon>Teratosphaeriaceae</taxon>
        <taxon>Neohortaea</taxon>
    </lineage>
</organism>
<feature type="compositionally biased region" description="Low complexity" evidence="2">
    <location>
        <begin position="1731"/>
        <end position="1740"/>
    </location>
</feature>
<reference evidence="3" key="1">
    <citation type="journal article" date="2020" name="Stud. Mycol.">
        <title>101 Dothideomycetes genomes: a test case for predicting lifestyles and emergence of pathogens.</title>
        <authorList>
            <person name="Haridas S."/>
            <person name="Albert R."/>
            <person name="Binder M."/>
            <person name="Bloem J."/>
            <person name="Labutti K."/>
            <person name="Salamov A."/>
            <person name="Andreopoulos B."/>
            <person name="Baker S."/>
            <person name="Barry K."/>
            <person name="Bills G."/>
            <person name="Bluhm B."/>
            <person name="Cannon C."/>
            <person name="Castanera R."/>
            <person name="Culley D."/>
            <person name="Daum C."/>
            <person name="Ezra D."/>
            <person name="Gonzalez J."/>
            <person name="Henrissat B."/>
            <person name="Kuo A."/>
            <person name="Liang C."/>
            <person name="Lipzen A."/>
            <person name="Lutzoni F."/>
            <person name="Magnuson J."/>
            <person name="Mondo S."/>
            <person name="Nolan M."/>
            <person name="Ohm R."/>
            <person name="Pangilinan J."/>
            <person name="Park H.-J."/>
            <person name="Ramirez L."/>
            <person name="Alfaro M."/>
            <person name="Sun H."/>
            <person name="Tritt A."/>
            <person name="Yoshinaga Y."/>
            <person name="Zwiers L.-H."/>
            <person name="Turgeon B."/>
            <person name="Goodwin S."/>
            <person name="Spatafora J."/>
            <person name="Crous P."/>
            <person name="Grigoriev I."/>
        </authorList>
    </citation>
    <scope>NUCLEOTIDE SEQUENCE</scope>
    <source>
        <strain evidence="3">CBS 113389</strain>
    </source>
</reference>
<feature type="compositionally biased region" description="Basic and acidic residues" evidence="2">
    <location>
        <begin position="1078"/>
        <end position="1094"/>
    </location>
</feature>
<feature type="region of interest" description="Disordered" evidence="2">
    <location>
        <begin position="1"/>
        <end position="155"/>
    </location>
</feature>